<evidence type="ECO:0000313" key="2">
    <source>
        <dbReference type="Proteomes" id="UP000198575"/>
    </source>
</evidence>
<reference evidence="1 2" key="1">
    <citation type="submission" date="2016-10" db="EMBL/GenBank/DDBJ databases">
        <authorList>
            <person name="de Groot N.N."/>
        </authorList>
    </citation>
    <scope>NUCLEOTIDE SEQUENCE [LARGE SCALE GENOMIC DNA]</scope>
    <source>
        <strain evidence="1 2">CGMCC 1.7659</strain>
    </source>
</reference>
<gene>
    <name evidence="1" type="ORF">SAMN05216289_11092</name>
</gene>
<dbReference type="AlphaFoldDB" id="A0A1I4XKP3"/>
<dbReference type="EMBL" id="FOVF01000010">
    <property type="protein sequence ID" value="SFN26407.1"/>
    <property type="molecule type" value="Genomic_DNA"/>
</dbReference>
<dbReference type="Proteomes" id="UP000198575">
    <property type="component" value="Unassembled WGS sequence"/>
</dbReference>
<name>A0A1I4XKP3_9GAMM</name>
<organism evidence="1 2">
    <name type="scientific">Dokdonella immobilis</name>
    <dbReference type="NCBI Taxonomy" id="578942"/>
    <lineage>
        <taxon>Bacteria</taxon>
        <taxon>Pseudomonadati</taxon>
        <taxon>Pseudomonadota</taxon>
        <taxon>Gammaproteobacteria</taxon>
        <taxon>Lysobacterales</taxon>
        <taxon>Rhodanobacteraceae</taxon>
        <taxon>Dokdonella</taxon>
    </lineage>
</organism>
<proteinExistence type="predicted"/>
<keyword evidence="2" id="KW-1185">Reference proteome</keyword>
<protein>
    <submittedName>
        <fullName evidence="1">Uncharacterized protein</fullName>
    </submittedName>
</protein>
<dbReference type="STRING" id="578942.SAMN05216289_11092"/>
<evidence type="ECO:0000313" key="1">
    <source>
        <dbReference type="EMBL" id="SFN26407.1"/>
    </source>
</evidence>
<accession>A0A1I4XKP3</accession>
<sequence>MKPLSLCMNGCKGAAVKRFSFDLDAYQAQRLFSPIRDKRGSISLWMNSMKIMSVNAPSPRDVVATLSLVVSKMSRLFLCSETKVFSLNFPFHVYDQNGFIGFKSRNCGDIDSRVTSEILSLVDSFQVLEKSDVYGFSEPIMDSCEVCPDSWVLLRDLMLCEDGYLRYDNDLARANGHLHPRHHVDFFYTGSSTLKVGSAAQFEVEDLVNLCDVNTECLYFVPSKNIGT</sequence>